<evidence type="ECO:0000313" key="2">
    <source>
        <dbReference type="Proteomes" id="UP000707071"/>
    </source>
</evidence>
<evidence type="ECO:0000313" key="1">
    <source>
        <dbReference type="EMBL" id="KAG6301024.1"/>
    </source>
</evidence>
<dbReference type="Proteomes" id="UP000707071">
    <property type="component" value="Unassembled WGS sequence"/>
</dbReference>
<gene>
    <name evidence="1" type="ORF">E4U09_006039</name>
</gene>
<accession>A0A9P7U415</accession>
<sequence length="71" mass="8338">MSHLFRSDWDSLSRDTTELASLHEQSHKEQFFKADGSHISWLQSIKSYVTAINNIEYVIYQFDQKPKETSS</sequence>
<organism evidence="1 2">
    <name type="scientific">Claviceps aff. purpurea</name>
    <dbReference type="NCBI Taxonomy" id="1967640"/>
    <lineage>
        <taxon>Eukaryota</taxon>
        <taxon>Fungi</taxon>
        <taxon>Dikarya</taxon>
        <taxon>Ascomycota</taxon>
        <taxon>Pezizomycotina</taxon>
        <taxon>Sordariomycetes</taxon>
        <taxon>Hypocreomycetidae</taxon>
        <taxon>Hypocreales</taxon>
        <taxon>Clavicipitaceae</taxon>
        <taxon>Claviceps</taxon>
    </lineage>
</organism>
<comment type="caution">
    <text evidence="1">The sequence shown here is derived from an EMBL/GenBank/DDBJ whole genome shotgun (WGS) entry which is preliminary data.</text>
</comment>
<dbReference type="EMBL" id="SRRH01000053">
    <property type="protein sequence ID" value="KAG6301024.1"/>
    <property type="molecule type" value="Genomic_DNA"/>
</dbReference>
<proteinExistence type="predicted"/>
<protein>
    <submittedName>
        <fullName evidence="1">Uncharacterized protein</fullName>
    </submittedName>
</protein>
<keyword evidence="2" id="KW-1185">Reference proteome</keyword>
<dbReference type="AlphaFoldDB" id="A0A9P7U415"/>
<name>A0A9P7U415_9HYPO</name>
<reference evidence="1 2" key="1">
    <citation type="journal article" date="2020" name="bioRxiv">
        <title>Whole genome comparisons of ergot fungi reveals the divergence and evolution of species within the genus Claviceps are the result of varying mechanisms driving genome evolution and host range expansion.</title>
        <authorList>
            <person name="Wyka S.A."/>
            <person name="Mondo S.J."/>
            <person name="Liu M."/>
            <person name="Dettman J."/>
            <person name="Nalam V."/>
            <person name="Broders K.D."/>
        </authorList>
    </citation>
    <scope>NUCLEOTIDE SEQUENCE [LARGE SCALE GENOMIC DNA]</scope>
    <source>
        <strain evidence="1 2">Clav52</strain>
    </source>
</reference>